<comment type="catalytic activity">
    <reaction evidence="2">
        <text>2 a mycocerosyl-[mycocerosic acid synthase] + a phenolphthiocerol = a dimycocerosyl phenolphthiocerol + 2 holo-[mycocerosic acid synthase].</text>
        <dbReference type="EC" id="2.3.1.282"/>
    </reaction>
</comment>
<dbReference type="Gene3D" id="3.30.559.10">
    <property type="entry name" value="Chloramphenicol acetyltransferase-like domain"/>
    <property type="match status" value="1"/>
</dbReference>
<proteinExistence type="inferred from homology"/>
<evidence type="ECO:0000256" key="7">
    <source>
        <dbReference type="ARBA" id="ARBA00022679"/>
    </source>
</evidence>
<dbReference type="InterPro" id="IPR052058">
    <property type="entry name" value="Alcohol_O-acetyltransferase"/>
</dbReference>
<comment type="caution">
    <text evidence="13">The sequence shown here is derived from an EMBL/GenBank/DDBJ whole genome shotgun (WGS) entry which is preliminary data.</text>
</comment>
<dbReference type="Proteomes" id="UP000245754">
    <property type="component" value="Unassembled WGS sequence"/>
</dbReference>
<comment type="catalytic activity">
    <reaction evidence="1">
        <text>2 a mycocerosyl-[mycocerosic acid synthase] + a phthiocerol = a dimycocerosyl phthiocerol + 2 holo-[mycocerosic acid synthase].</text>
        <dbReference type="EC" id="2.3.1.282"/>
    </reaction>
</comment>
<dbReference type="AlphaFoldDB" id="A0A316EQ14"/>
<evidence type="ECO:0000256" key="9">
    <source>
        <dbReference type="ARBA" id="ARBA00030465"/>
    </source>
</evidence>
<feature type="domain" description="Phthiocerol/phthiodiolone dimycocerosyl transferase C-terminal" evidence="12">
    <location>
        <begin position="196"/>
        <end position="261"/>
    </location>
</feature>
<comment type="similarity">
    <text evidence="4">Belongs to the acyltransferase PapA5 family.</text>
</comment>
<dbReference type="RefSeq" id="WP_109585191.1">
    <property type="nucleotide sequence ID" value="NZ_QGGT01000007.1"/>
</dbReference>
<evidence type="ECO:0000256" key="2">
    <source>
        <dbReference type="ARBA" id="ARBA00000625"/>
    </source>
</evidence>
<evidence type="ECO:0000256" key="3">
    <source>
        <dbReference type="ARBA" id="ARBA00001907"/>
    </source>
</evidence>
<evidence type="ECO:0000256" key="8">
    <source>
        <dbReference type="ARBA" id="ARBA00023315"/>
    </source>
</evidence>
<evidence type="ECO:0000259" key="12">
    <source>
        <dbReference type="Pfam" id="PF16911"/>
    </source>
</evidence>
<accession>A0A316EQ14</accession>
<dbReference type="EC" id="2.3.1.282" evidence="5"/>
<dbReference type="EMBL" id="QGGT01000007">
    <property type="protein sequence ID" value="PWK32361.1"/>
    <property type="molecule type" value="Genomic_DNA"/>
</dbReference>
<dbReference type="InterPro" id="IPR031641">
    <property type="entry name" value="PapA_C"/>
</dbReference>
<keyword evidence="8" id="KW-0012">Acyltransferase</keyword>
<evidence type="ECO:0000313" key="14">
    <source>
        <dbReference type="Proteomes" id="UP000245754"/>
    </source>
</evidence>
<sequence>MPRPLGSQEHCFWLLGRSTSNHIVYAAEIDGTAPPHAWRAAFDALQRRHPLLRVRIPATPNGYPYFDAGADRPIPVHVTDDAPWHAEGIDAAWLDREIARELIEPIDHDRAPLIRAIVASEGNNGRRSLLIVAGSHTIFDGIGLAGCIRDVLRALAGVALAPLPVPPSLNQLLDVADAPPPTRPVSLDLPPSPDAGTPTVHRLRLSHTLTGALRLHARAAHTTVHGALCAAMLSTGRAHLSAWRRSAIKLVSPIDLRRQFGTEEDCAVYVTVGNALVEPDARHGFWDMARHILRTTNVPGSRASVRAETRDLSGQLRNGLDAAGVVRARRMGQARDLIVSNIGPLRYDTHVGPYEMTALWGPFVRTGDRGDHMLGVATVDGRLHLGLTSATAEAAGWLEAVKVTLESALSPTGAMIEL</sequence>
<dbReference type="GO" id="GO:0016746">
    <property type="term" value="F:acyltransferase activity"/>
    <property type="evidence" value="ECO:0007669"/>
    <property type="project" value="UniProtKB-KW"/>
</dbReference>
<evidence type="ECO:0000256" key="6">
    <source>
        <dbReference type="ARBA" id="ARBA00013449"/>
    </source>
</evidence>
<comment type="catalytic activity">
    <reaction evidence="3">
        <text>2 a mycocerosyl-[mycocerosic acid synthase] + a phthiodiolone = a dimycocerosyl phthiodiolone + 2 holo-[mycocerosic acid synthase].</text>
        <dbReference type="EC" id="2.3.1.282"/>
    </reaction>
</comment>
<dbReference type="SUPFAM" id="SSF52777">
    <property type="entry name" value="CoA-dependent acyltransferases"/>
    <property type="match status" value="2"/>
</dbReference>
<dbReference type="PANTHER" id="PTHR28037:SF1">
    <property type="entry name" value="ALCOHOL O-ACETYLTRANSFERASE 1-RELATED"/>
    <property type="match status" value="1"/>
</dbReference>
<name>A0A316EQ14_9BURK</name>
<dbReference type="PANTHER" id="PTHR28037">
    <property type="entry name" value="ALCOHOL O-ACETYLTRANSFERASE 1-RELATED"/>
    <property type="match status" value="1"/>
</dbReference>
<dbReference type="Gene3D" id="3.30.559.30">
    <property type="entry name" value="Nonribosomal peptide synthetase, condensation domain"/>
    <property type="match status" value="1"/>
</dbReference>
<gene>
    <name evidence="13" type="ORF">C7419_107152</name>
</gene>
<evidence type="ECO:0000256" key="4">
    <source>
        <dbReference type="ARBA" id="ARBA00006558"/>
    </source>
</evidence>
<evidence type="ECO:0000256" key="5">
    <source>
        <dbReference type="ARBA" id="ARBA00012866"/>
    </source>
</evidence>
<evidence type="ECO:0000256" key="11">
    <source>
        <dbReference type="ARBA" id="ARBA00033407"/>
    </source>
</evidence>
<evidence type="ECO:0000256" key="1">
    <source>
        <dbReference type="ARBA" id="ARBA00000026"/>
    </source>
</evidence>
<dbReference type="InterPro" id="IPR023213">
    <property type="entry name" value="CAT-like_dom_sf"/>
</dbReference>
<dbReference type="Pfam" id="PF16911">
    <property type="entry name" value="PapA_C"/>
    <property type="match status" value="1"/>
</dbReference>
<evidence type="ECO:0000256" key="10">
    <source>
        <dbReference type="ARBA" id="ARBA00032317"/>
    </source>
</evidence>
<protein>
    <recommendedName>
        <fullName evidence="6">Phthiocerol/phthiodiolone dimycocerosyl transferase</fullName>
        <ecNumber evidence="5">2.3.1.282</ecNumber>
    </recommendedName>
    <alternativeName>
        <fullName evidence="11">Acyltransferase PapA5</fullName>
    </alternativeName>
    <alternativeName>
        <fullName evidence="9">Phthiocerol/phthiodiolone O-acyltransferase</fullName>
    </alternativeName>
    <alternativeName>
        <fullName evidence="10">Polyketide synthase-associated protein A5</fullName>
    </alternativeName>
</protein>
<organism evidence="13 14">
    <name type="scientific">Cupriavidus plantarum</name>
    <dbReference type="NCBI Taxonomy" id="942865"/>
    <lineage>
        <taxon>Bacteria</taxon>
        <taxon>Pseudomonadati</taxon>
        <taxon>Pseudomonadota</taxon>
        <taxon>Betaproteobacteria</taxon>
        <taxon>Burkholderiales</taxon>
        <taxon>Burkholderiaceae</taxon>
        <taxon>Cupriavidus</taxon>
    </lineage>
</organism>
<reference evidence="13 14" key="1">
    <citation type="submission" date="2018-05" db="EMBL/GenBank/DDBJ databases">
        <title>Genomic Encyclopedia of Type Strains, Phase IV (KMG-V): Genome sequencing to study the core and pangenomes of soil and plant-associated prokaryotes.</title>
        <authorList>
            <person name="Whitman W."/>
        </authorList>
    </citation>
    <scope>NUCLEOTIDE SEQUENCE [LARGE SCALE GENOMIC DNA]</scope>
    <source>
        <strain evidence="13 14">SLV-132</strain>
    </source>
</reference>
<keyword evidence="7" id="KW-0808">Transferase</keyword>
<evidence type="ECO:0000313" key="13">
    <source>
        <dbReference type="EMBL" id="PWK32361.1"/>
    </source>
</evidence>
<keyword evidence="14" id="KW-1185">Reference proteome</keyword>